<dbReference type="PANTHER" id="PTHR45453">
    <property type="entry name" value="PHOSPHATE REGULON SENSOR PROTEIN PHOR"/>
    <property type="match status" value="1"/>
</dbReference>
<dbReference type="InterPro" id="IPR036890">
    <property type="entry name" value="HATPase_C_sf"/>
</dbReference>
<dbReference type="InterPro" id="IPR005467">
    <property type="entry name" value="His_kinase_dom"/>
</dbReference>
<gene>
    <name evidence="9" type="ORF">GCM10023091_38170</name>
</gene>
<sequence>MSRRTIQWLVVFSALSIIGVLITQIYWVKRIVEIRNREFSQQAHVALQDVAEELASVSNVMLQNNPVEQLSPDYFLINTNARTQPDILEHYLREAFTKQNIVTDFEIGIYDCNTNAMQYGMMLSTKNQDKIPTTTAHWLKTDKYPYYVGIRFPSQTASLPWELEGWMWSSFLIIVALGFFAYALFVILRQKQLSDEQKDFINNMTHELQTPISSIRIASDVLANPAIVSQPDRYNRYVNLVKEEIGRLQRQVELVLTTAKAERNMLDIREEVIDAHEEIRSVLVRYRGQVSHDFSATNATILADRDHFHGMIGNLVDNAVKYSGAEPDVRISTTNIGKKLSIDISDKGIGISPEQQKKIFDKFYRVPSGDIHNAKGFGIGLSYVKEIVRAHGWKLELSSSPGKGSRFRILANLR</sequence>
<dbReference type="GO" id="GO:0016301">
    <property type="term" value="F:kinase activity"/>
    <property type="evidence" value="ECO:0007669"/>
    <property type="project" value="UniProtKB-KW"/>
</dbReference>
<dbReference type="InterPro" id="IPR004358">
    <property type="entry name" value="Sig_transdc_His_kin-like_C"/>
</dbReference>
<feature type="transmembrane region" description="Helical" evidence="7">
    <location>
        <begin position="6"/>
        <end position="28"/>
    </location>
</feature>
<evidence type="ECO:0000256" key="1">
    <source>
        <dbReference type="ARBA" id="ARBA00000085"/>
    </source>
</evidence>
<keyword evidence="7" id="KW-0812">Transmembrane</keyword>
<evidence type="ECO:0000313" key="9">
    <source>
        <dbReference type="EMBL" id="GAA4445910.1"/>
    </source>
</evidence>
<feature type="transmembrane region" description="Helical" evidence="7">
    <location>
        <begin position="166"/>
        <end position="188"/>
    </location>
</feature>
<dbReference type="CDD" id="cd00075">
    <property type="entry name" value="HATPase"/>
    <property type="match status" value="1"/>
</dbReference>
<dbReference type="Pfam" id="PF02518">
    <property type="entry name" value="HATPase_c"/>
    <property type="match status" value="1"/>
</dbReference>
<dbReference type="SMART" id="SM00387">
    <property type="entry name" value="HATPase_c"/>
    <property type="match status" value="1"/>
</dbReference>
<dbReference type="InterPro" id="IPR003594">
    <property type="entry name" value="HATPase_dom"/>
</dbReference>
<evidence type="ECO:0000256" key="6">
    <source>
        <dbReference type="ARBA" id="ARBA00023012"/>
    </source>
</evidence>
<dbReference type="PRINTS" id="PR00344">
    <property type="entry name" value="BCTRLSENSOR"/>
</dbReference>
<evidence type="ECO:0000256" key="7">
    <source>
        <dbReference type="SAM" id="Phobius"/>
    </source>
</evidence>
<organism evidence="9 10">
    <name type="scientific">Ravibacter arvi</name>
    <dbReference type="NCBI Taxonomy" id="2051041"/>
    <lineage>
        <taxon>Bacteria</taxon>
        <taxon>Pseudomonadati</taxon>
        <taxon>Bacteroidota</taxon>
        <taxon>Cytophagia</taxon>
        <taxon>Cytophagales</taxon>
        <taxon>Spirosomataceae</taxon>
        <taxon>Ravibacter</taxon>
    </lineage>
</organism>
<dbReference type="PANTHER" id="PTHR45453:SF1">
    <property type="entry name" value="PHOSPHATE REGULON SENSOR PROTEIN PHOR"/>
    <property type="match status" value="1"/>
</dbReference>
<keyword evidence="4" id="KW-0808">Transferase</keyword>
<keyword evidence="7" id="KW-0472">Membrane</keyword>
<keyword evidence="10" id="KW-1185">Reference proteome</keyword>
<feature type="domain" description="Histidine kinase" evidence="8">
    <location>
        <begin position="203"/>
        <end position="414"/>
    </location>
</feature>
<dbReference type="PROSITE" id="PS50109">
    <property type="entry name" value="HIS_KIN"/>
    <property type="match status" value="1"/>
</dbReference>
<evidence type="ECO:0000256" key="2">
    <source>
        <dbReference type="ARBA" id="ARBA00012438"/>
    </source>
</evidence>
<dbReference type="InterPro" id="IPR036097">
    <property type="entry name" value="HisK_dim/P_sf"/>
</dbReference>
<evidence type="ECO:0000256" key="5">
    <source>
        <dbReference type="ARBA" id="ARBA00022777"/>
    </source>
</evidence>
<evidence type="ECO:0000256" key="4">
    <source>
        <dbReference type="ARBA" id="ARBA00022679"/>
    </source>
</evidence>
<keyword evidence="7" id="KW-1133">Transmembrane helix</keyword>
<dbReference type="InterPro" id="IPR050351">
    <property type="entry name" value="BphY/WalK/GraS-like"/>
</dbReference>
<dbReference type="Gene3D" id="1.10.287.130">
    <property type="match status" value="1"/>
</dbReference>
<keyword evidence="3" id="KW-0597">Phosphoprotein</keyword>
<keyword evidence="5 9" id="KW-0418">Kinase</keyword>
<dbReference type="Gene3D" id="3.30.565.10">
    <property type="entry name" value="Histidine kinase-like ATPase, C-terminal domain"/>
    <property type="match status" value="1"/>
</dbReference>
<dbReference type="EMBL" id="BAABEY010000036">
    <property type="protein sequence ID" value="GAA4445910.1"/>
    <property type="molecule type" value="Genomic_DNA"/>
</dbReference>
<name>A0ABP8M9W0_9BACT</name>
<evidence type="ECO:0000256" key="3">
    <source>
        <dbReference type="ARBA" id="ARBA00022553"/>
    </source>
</evidence>
<dbReference type="SMART" id="SM00388">
    <property type="entry name" value="HisKA"/>
    <property type="match status" value="1"/>
</dbReference>
<dbReference type="RefSeq" id="WP_345032165.1">
    <property type="nucleotide sequence ID" value="NZ_BAABEY010000036.1"/>
</dbReference>
<protein>
    <recommendedName>
        <fullName evidence="2">histidine kinase</fullName>
        <ecNumber evidence="2">2.7.13.3</ecNumber>
    </recommendedName>
</protein>
<dbReference type="Pfam" id="PF00512">
    <property type="entry name" value="HisKA"/>
    <property type="match status" value="1"/>
</dbReference>
<dbReference type="Proteomes" id="UP001501508">
    <property type="component" value="Unassembled WGS sequence"/>
</dbReference>
<dbReference type="CDD" id="cd00082">
    <property type="entry name" value="HisKA"/>
    <property type="match status" value="1"/>
</dbReference>
<dbReference type="EC" id="2.7.13.3" evidence="2"/>
<evidence type="ECO:0000259" key="8">
    <source>
        <dbReference type="PROSITE" id="PS50109"/>
    </source>
</evidence>
<keyword evidence="6" id="KW-0902">Two-component regulatory system</keyword>
<dbReference type="InterPro" id="IPR003661">
    <property type="entry name" value="HisK_dim/P_dom"/>
</dbReference>
<accession>A0ABP8M9W0</accession>
<comment type="catalytic activity">
    <reaction evidence="1">
        <text>ATP + protein L-histidine = ADP + protein N-phospho-L-histidine.</text>
        <dbReference type="EC" id="2.7.13.3"/>
    </reaction>
</comment>
<dbReference type="SUPFAM" id="SSF55874">
    <property type="entry name" value="ATPase domain of HSP90 chaperone/DNA topoisomerase II/histidine kinase"/>
    <property type="match status" value="1"/>
</dbReference>
<reference evidence="10" key="1">
    <citation type="journal article" date="2019" name="Int. J. Syst. Evol. Microbiol.">
        <title>The Global Catalogue of Microorganisms (GCM) 10K type strain sequencing project: providing services to taxonomists for standard genome sequencing and annotation.</title>
        <authorList>
            <consortium name="The Broad Institute Genomics Platform"/>
            <consortium name="The Broad Institute Genome Sequencing Center for Infectious Disease"/>
            <person name="Wu L."/>
            <person name="Ma J."/>
        </authorList>
    </citation>
    <scope>NUCLEOTIDE SEQUENCE [LARGE SCALE GENOMIC DNA]</scope>
    <source>
        <strain evidence="10">JCM 31920</strain>
    </source>
</reference>
<comment type="caution">
    <text evidence="9">The sequence shown here is derived from an EMBL/GenBank/DDBJ whole genome shotgun (WGS) entry which is preliminary data.</text>
</comment>
<dbReference type="SUPFAM" id="SSF47384">
    <property type="entry name" value="Homodimeric domain of signal transducing histidine kinase"/>
    <property type="match status" value="1"/>
</dbReference>
<evidence type="ECO:0000313" key="10">
    <source>
        <dbReference type="Proteomes" id="UP001501508"/>
    </source>
</evidence>
<proteinExistence type="predicted"/>